<dbReference type="PROSITE" id="PS00455">
    <property type="entry name" value="AMP_BINDING"/>
    <property type="match status" value="1"/>
</dbReference>
<dbReference type="FunFam" id="3.40.50.980:FF:000001">
    <property type="entry name" value="Non-ribosomal peptide synthetase"/>
    <property type="match status" value="1"/>
</dbReference>
<dbReference type="eggNOG" id="COG1020">
    <property type="taxonomic scope" value="Bacteria"/>
</dbReference>
<feature type="region of interest" description="Disordered" evidence="4">
    <location>
        <begin position="1001"/>
        <end position="1024"/>
    </location>
</feature>
<dbReference type="PATRIC" id="fig|455632.4.peg.2635"/>
<dbReference type="Gene3D" id="2.30.38.10">
    <property type="entry name" value="Luciferase, Domain 3"/>
    <property type="match status" value="1"/>
</dbReference>
<evidence type="ECO:0000256" key="1">
    <source>
        <dbReference type="ARBA" id="ARBA00001957"/>
    </source>
</evidence>
<feature type="region of interest" description="Disordered" evidence="4">
    <location>
        <begin position="255"/>
        <end position="274"/>
    </location>
</feature>
<dbReference type="InterPro" id="IPR010071">
    <property type="entry name" value="AA_adenyl_dom"/>
</dbReference>
<dbReference type="PANTHER" id="PTHR45527:SF1">
    <property type="entry name" value="FATTY ACID SYNTHASE"/>
    <property type="match status" value="1"/>
</dbReference>
<evidence type="ECO:0000256" key="3">
    <source>
        <dbReference type="ARBA" id="ARBA00022553"/>
    </source>
</evidence>
<name>B1W2Q4_STRGG</name>
<keyword evidence="2" id="KW-0596">Phosphopantetheine</keyword>
<dbReference type="SUPFAM" id="SSF56801">
    <property type="entry name" value="Acetyl-CoA synthetase-like"/>
    <property type="match status" value="1"/>
</dbReference>
<dbReference type="Proteomes" id="UP000001685">
    <property type="component" value="Chromosome"/>
</dbReference>
<dbReference type="Pfam" id="PF00501">
    <property type="entry name" value="AMP-binding"/>
    <property type="match status" value="1"/>
</dbReference>
<dbReference type="SUPFAM" id="SSF52777">
    <property type="entry name" value="CoA-dependent acyltransferases"/>
    <property type="match status" value="4"/>
</dbReference>
<dbReference type="HOGENOM" id="CLU_000022_2_4_11"/>
<dbReference type="Gene3D" id="3.30.559.30">
    <property type="entry name" value="Nonribosomal peptide synthetase, condensation domain"/>
    <property type="match status" value="2"/>
</dbReference>
<feature type="domain" description="Carrier" evidence="5">
    <location>
        <begin position="1023"/>
        <end position="1097"/>
    </location>
</feature>
<dbReference type="Gene3D" id="3.40.50.980">
    <property type="match status" value="2"/>
</dbReference>
<comment type="cofactor">
    <cofactor evidence="1">
        <name>pantetheine 4'-phosphate</name>
        <dbReference type="ChEBI" id="CHEBI:47942"/>
    </cofactor>
</comment>
<dbReference type="EMBL" id="AP009493">
    <property type="protein sequence ID" value="BAG19418.1"/>
    <property type="molecule type" value="Genomic_DNA"/>
</dbReference>
<dbReference type="InterPro" id="IPR001242">
    <property type="entry name" value="Condensation_dom"/>
</dbReference>
<dbReference type="Gene3D" id="3.30.300.30">
    <property type="match status" value="1"/>
</dbReference>
<dbReference type="InterPro" id="IPR025110">
    <property type="entry name" value="AMP-bd_C"/>
</dbReference>
<dbReference type="Pfam" id="PF00550">
    <property type="entry name" value="PP-binding"/>
    <property type="match status" value="1"/>
</dbReference>
<dbReference type="InterPro" id="IPR036736">
    <property type="entry name" value="ACP-like_sf"/>
</dbReference>
<dbReference type="PROSITE" id="PS00012">
    <property type="entry name" value="PHOSPHOPANTETHEINE"/>
    <property type="match status" value="1"/>
</dbReference>
<dbReference type="InterPro" id="IPR045851">
    <property type="entry name" value="AMP-bd_C_sf"/>
</dbReference>
<dbReference type="GO" id="GO:0031177">
    <property type="term" value="F:phosphopantetheine binding"/>
    <property type="evidence" value="ECO:0007669"/>
    <property type="project" value="InterPro"/>
</dbReference>
<evidence type="ECO:0000313" key="6">
    <source>
        <dbReference type="EMBL" id="BAG19418.1"/>
    </source>
</evidence>
<dbReference type="InterPro" id="IPR000873">
    <property type="entry name" value="AMP-dep_synth/lig_dom"/>
</dbReference>
<evidence type="ECO:0000256" key="2">
    <source>
        <dbReference type="ARBA" id="ARBA00022450"/>
    </source>
</evidence>
<dbReference type="GO" id="GO:0044550">
    <property type="term" value="P:secondary metabolite biosynthetic process"/>
    <property type="evidence" value="ECO:0007669"/>
    <property type="project" value="TreeGrafter"/>
</dbReference>
<dbReference type="PANTHER" id="PTHR45527">
    <property type="entry name" value="NONRIBOSOMAL PEPTIDE SYNTHETASE"/>
    <property type="match status" value="1"/>
</dbReference>
<dbReference type="GO" id="GO:0043041">
    <property type="term" value="P:amino acid activation for nonribosomal peptide biosynthetic process"/>
    <property type="evidence" value="ECO:0007669"/>
    <property type="project" value="TreeGrafter"/>
</dbReference>
<dbReference type="SUPFAM" id="SSF47336">
    <property type="entry name" value="ACP-like"/>
    <property type="match status" value="1"/>
</dbReference>
<evidence type="ECO:0000313" key="7">
    <source>
        <dbReference type="Proteomes" id="UP000001685"/>
    </source>
</evidence>
<proteinExistence type="predicted"/>
<dbReference type="FunFam" id="3.40.50.12780:FF:000012">
    <property type="entry name" value="Non-ribosomal peptide synthetase"/>
    <property type="match status" value="1"/>
</dbReference>
<dbReference type="InterPro" id="IPR009081">
    <property type="entry name" value="PP-bd_ACP"/>
</dbReference>
<dbReference type="Gene3D" id="3.40.50.1820">
    <property type="entry name" value="alpha/beta hydrolase"/>
    <property type="match status" value="1"/>
</dbReference>
<dbReference type="SMART" id="SM00823">
    <property type="entry name" value="PKS_PP"/>
    <property type="match status" value="1"/>
</dbReference>
<evidence type="ECO:0000256" key="4">
    <source>
        <dbReference type="SAM" id="MobiDB-lite"/>
    </source>
</evidence>
<dbReference type="Pfam" id="PF13193">
    <property type="entry name" value="AMP-binding_C"/>
    <property type="match status" value="1"/>
</dbReference>
<dbReference type="InterPro" id="IPR006162">
    <property type="entry name" value="Ppantetheine_attach_site"/>
</dbReference>
<evidence type="ECO:0000259" key="5">
    <source>
        <dbReference type="PROSITE" id="PS50075"/>
    </source>
</evidence>
<sequence length="1544" mass="167636">MNDLDTRIAGLSPAKQALLARMLRERRAAGRPQITPSGDTGPAPLSAAQRQFWFLWQQDPESSGVYNVPMALRLRGAINAGTIDLALRRIVERHAVLRTRYVDGEAGSDGPVAVTSPNATGFSLAVEDVTALPADEREEAARAIVDRRAAHDFDLAAELPLRAVLIRLDDEDHVLAVIVHHIATDGASVEILFREFAAISRAVQEGEPLALPELPVQYADYARWQQSGTGAERLAEGLDFWGAWLDGADPSLDLPTDRLRPADGQRSGGRRRRRIEPELAERVHAFSREHGVTPFMTLLTGLGLVLRRYSGKSDLLVGTPAMNRPTAETEHLIGCFANTLALRLRLDAGHTAAEAVRRIRQDVTAAYEYQDVPFEKVVARTGTERSLDRNPLFQVMFVYQRVADGFGLPGVEAETFDTHNGTAKFDLDFSLLDGPRGIEMSCEYDAGIFTAQRIDRMLAHLEQALVTLIEAPDTSVADLGVLTAEEEGRAALEWNATAADFPRERTLPDLFAEQAAARPDAPAVRTPSGTVSYGELARRSSQLTRVLARRGVGRAEVVAVAVERTADLPLAVLGVLGTGAAYLPVDPDQPAERLTMMLQDAGVRAVVTTGAVHDRLPAVDVPVLVLDADEVRRELDTESDAPVACPADAGDLSYMIFTSGSTGRPKGVLLDHRGRVNNFHDFNRRFDISTGDAVLSVSSLGFDMTAYDLLGTLIAGACAVLPAPERDRDPSHWLDLMREHRVTVWHSVPALLGLLLDGMDDLGVEALPDLRVVLLGGDWIPVTLPGRLRTRARDARVIGLGGATEASMDSTIFEIEQVDPGWQSIPYGVPMANQTAYVTDGDLRLVPQGVPGELYLGGTGLAWGYADAPGQTADRFPPNPFSGVPGDRMYRTGDLARYRPDGSLELLGRVDFQVKIAGHRIELGEVEAALRDRPGVGRAVAAAVTIGEQRRLVGYVVREEGAGPVDTTAVREDLATRLPGYMVPAFLVELAELPLSPNGKVDRGRLPVPSTPAAAATRTAGRPPATPTELLLAGVWQELLGLESLSATDGFFALGGDSVTCIRMVTRARAAGLAVTPRMVFQHQTVEELAEAVDASATTLAETSRQAAGSPGGMEVPLDRYPLAPIQHHMLTTARQRPFPGLYVIQSGFPLPGELDETAFRRAWEWLFARHAVLRTYYEDLDTDTPVQVVADRVEPWFEERDLRGLDPATQERRLLTELDELRLAGFDLGRPPLIRLLRYRISDDLQLLVQHHHYSLLDGWSCMRLRQELLLAYQAFATGTEPEAAPARPFAEHVAWVGSLDRDAAAAHWADVMEGSAGPWAQAPQRTEGRPTQVQRALDPRLTERLDAAARNAGTTYATFAQLAWARVIADRSGHEDVVFGVTSNGRQATAEAEAAVGPFISTLPVRFRFAPDEPVTAAVRRLHLQRLEAEEFNGVELAVMTGGRPLESVLVFDNYPVDASLGEVSASVQPGNPLAQRSLSVAQTEFPIRVDVLRGAEDALVLTFAGDREAPHDADELADRWVAALGDLAERSEAGPETPGTA</sequence>
<dbReference type="NCBIfam" id="TIGR01733">
    <property type="entry name" value="AA-adenyl-dom"/>
    <property type="match status" value="1"/>
</dbReference>
<dbReference type="GO" id="GO:0017000">
    <property type="term" value="P:antibiotic biosynthetic process"/>
    <property type="evidence" value="ECO:0007669"/>
    <property type="project" value="UniProtKB-ARBA"/>
</dbReference>
<dbReference type="GO" id="GO:0008610">
    <property type="term" value="P:lipid biosynthetic process"/>
    <property type="evidence" value="ECO:0007669"/>
    <property type="project" value="UniProtKB-ARBA"/>
</dbReference>
<reference evidence="7" key="1">
    <citation type="journal article" date="2008" name="J. Bacteriol.">
        <title>Genome sequence of the streptomycin-producing microorganism Streptomyces griseus IFO 13350.</title>
        <authorList>
            <person name="Ohnishi Y."/>
            <person name="Ishikawa J."/>
            <person name="Hara H."/>
            <person name="Suzuki H."/>
            <person name="Ikenoya M."/>
            <person name="Ikeda H."/>
            <person name="Yamashita A."/>
            <person name="Hattori M."/>
            <person name="Horinouchi S."/>
        </authorList>
    </citation>
    <scope>NUCLEOTIDE SEQUENCE [LARGE SCALE GENOMIC DNA]</scope>
    <source>
        <strain evidence="7">JCM 4626 / NBRC 13350</strain>
    </source>
</reference>
<dbReference type="InterPro" id="IPR029058">
    <property type="entry name" value="AB_hydrolase_fold"/>
</dbReference>
<dbReference type="Gene3D" id="3.30.559.10">
    <property type="entry name" value="Chloramphenicol acetyltransferase-like domain"/>
    <property type="match status" value="2"/>
</dbReference>
<protein>
    <submittedName>
        <fullName evidence="6">NRPS</fullName>
    </submittedName>
</protein>
<dbReference type="Pfam" id="PF00668">
    <property type="entry name" value="Condensation"/>
    <property type="match status" value="2"/>
</dbReference>
<dbReference type="InterPro" id="IPR020806">
    <property type="entry name" value="PKS_PP-bd"/>
</dbReference>
<gene>
    <name evidence="6" type="ordered locus">SGR_2589</name>
</gene>
<organism evidence="6 7">
    <name type="scientific">Streptomyces griseus subsp. griseus (strain JCM 4626 / CBS 651.72 / NBRC 13350 / KCC S-0626 / ISP 5235)</name>
    <dbReference type="NCBI Taxonomy" id="455632"/>
    <lineage>
        <taxon>Bacteria</taxon>
        <taxon>Bacillati</taxon>
        <taxon>Actinomycetota</taxon>
        <taxon>Actinomycetes</taxon>
        <taxon>Kitasatosporales</taxon>
        <taxon>Streptomycetaceae</taxon>
        <taxon>Streptomyces</taxon>
    </lineage>
</organism>
<dbReference type="KEGG" id="sgr:SGR_2589"/>
<dbReference type="CDD" id="cd19531">
    <property type="entry name" value="LCL_NRPS-like"/>
    <property type="match status" value="1"/>
</dbReference>
<feature type="compositionally biased region" description="Low complexity" evidence="4">
    <location>
        <begin position="1007"/>
        <end position="1023"/>
    </location>
</feature>
<accession>B1W2Q4</accession>
<dbReference type="PROSITE" id="PS50075">
    <property type="entry name" value="CARRIER"/>
    <property type="match status" value="1"/>
</dbReference>
<dbReference type="InterPro" id="IPR020845">
    <property type="entry name" value="AMP-binding_CS"/>
</dbReference>
<dbReference type="InterPro" id="IPR023213">
    <property type="entry name" value="CAT-like_dom_sf"/>
</dbReference>
<dbReference type="GO" id="GO:0003824">
    <property type="term" value="F:catalytic activity"/>
    <property type="evidence" value="ECO:0007669"/>
    <property type="project" value="InterPro"/>
</dbReference>
<keyword evidence="3" id="KW-0597">Phosphoprotein</keyword>
<dbReference type="GO" id="GO:0005737">
    <property type="term" value="C:cytoplasm"/>
    <property type="evidence" value="ECO:0007669"/>
    <property type="project" value="TreeGrafter"/>
</dbReference>
<dbReference type="RefSeq" id="WP_012379312.1">
    <property type="nucleotide sequence ID" value="NC_010572.1"/>
</dbReference>